<keyword evidence="8" id="KW-0175">Coiled coil</keyword>
<keyword evidence="6" id="KW-0449">Lipoprotein</keyword>
<evidence type="ECO:0000256" key="7">
    <source>
        <dbReference type="ARBA" id="ARBA00034476"/>
    </source>
</evidence>
<dbReference type="InParanoid" id="A0A3Q3NDC7"/>
<sequence length="520" mass="56267">MGGNSPSHLPPEGGEGGGVIFVKGIRLSDSVINRMRRPPQVVQPQQNDRAETQTATAVPSPSAEHLLPLLTPPPFIPTTPAPPPQEGPSTPSLMEQASPIKLTAPPPVKFHSLPSTSVEPSAPPTPVQTNTLSPTDPAVLAPPPPPPTTPSPQVETPSPPPVVPPECFVPSQLEAENLSPSPAVEHVVEPAEVVQPPPTVKSTAAGPIIPPFPVDSPPAEALPQAEPAIPPATVEEVAPAAASPPSPTPELIFEESAPPCHCVELAVVPADAQANEPLAEPQAPPPPAEEPTLTPSLPQIVHDEAPAVASVPPPAADETVVQERLRQKIREEMQRRLEEELNQRRQQLQQQLEEVRAQARAEAKAAAQAQVEEQVKKMLEAEKMAHMENLTDSIVKERTKTKDERLLVQLDWMELKAQKLEEREKELKKREIFYKEQVAKLEAKCNELYKVTSESFQKGKEETHNRFVRFSVQPVCGDLQSQVLKCYKENTGKTLCCSRIASAYMQCVDNAKKNTLSTGG</sequence>
<protein>
    <submittedName>
        <fullName evidence="10">Coiled-coil-helix-coiled-coil-helix domain containing 3b</fullName>
    </submittedName>
</protein>
<keyword evidence="3" id="KW-0496">Mitochondrion</keyword>
<evidence type="ECO:0000313" key="11">
    <source>
        <dbReference type="Proteomes" id="UP000261640"/>
    </source>
</evidence>
<feature type="region of interest" description="Disordered" evidence="9">
    <location>
        <begin position="195"/>
        <end position="224"/>
    </location>
</feature>
<dbReference type="AlphaFoldDB" id="A0A3Q3NDC7"/>
<dbReference type="PANTHER" id="PTHR21588:SF23">
    <property type="entry name" value="MICOS COMPLEX SUBUNIT MIC19 ISOFORM X1"/>
    <property type="match status" value="1"/>
</dbReference>
<evidence type="ECO:0000256" key="5">
    <source>
        <dbReference type="ARBA" id="ARBA00023157"/>
    </source>
</evidence>
<keyword evidence="4" id="KW-0472">Membrane</keyword>
<feature type="coiled-coil region" evidence="8">
    <location>
        <begin position="322"/>
        <end position="384"/>
    </location>
</feature>
<name>A0A3Q3NDC7_9TELE</name>
<feature type="compositionally biased region" description="Pro residues" evidence="9">
    <location>
        <begin position="140"/>
        <end position="150"/>
    </location>
</feature>
<evidence type="ECO:0000313" key="10">
    <source>
        <dbReference type="Ensembl" id="ENSMAMP00000034532.1"/>
    </source>
</evidence>
<dbReference type="GO" id="GO:0061617">
    <property type="term" value="C:MICOS complex"/>
    <property type="evidence" value="ECO:0007669"/>
    <property type="project" value="InterPro"/>
</dbReference>
<dbReference type="GO" id="GO:0007007">
    <property type="term" value="P:inner mitochondrial membrane organization"/>
    <property type="evidence" value="ECO:0007669"/>
    <property type="project" value="TreeGrafter"/>
</dbReference>
<dbReference type="Proteomes" id="UP000261640">
    <property type="component" value="Unplaced"/>
</dbReference>
<reference evidence="10" key="2">
    <citation type="submission" date="2025-09" db="UniProtKB">
        <authorList>
            <consortium name="Ensembl"/>
        </authorList>
    </citation>
    <scope>IDENTIFICATION</scope>
</reference>
<dbReference type="Ensembl" id="ENSMAMT00000035413.2">
    <property type="protein sequence ID" value="ENSMAMP00000034532.1"/>
    <property type="gene ID" value="ENSMAMG00000023203.2"/>
</dbReference>
<dbReference type="GeneID" id="113133095"/>
<dbReference type="InterPro" id="IPR052632">
    <property type="entry name" value="MICOS_subunit_Mic19"/>
</dbReference>
<keyword evidence="1" id="KW-0519">Myristate</keyword>
<feature type="coiled-coil region" evidence="8">
    <location>
        <begin position="410"/>
        <end position="444"/>
    </location>
</feature>
<accession>A0A3Q3NDC7</accession>
<comment type="subcellular location">
    <subcellularLocation>
        <location evidence="7">Mitochondrion inner membrane</location>
        <topology evidence="7">Lipid-anchor</topology>
    </subcellularLocation>
</comment>
<dbReference type="GeneTree" id="ENSGT00390000000903"/>
<feature type="compositionally biased region" description="Low complexity" evidence="9">
    <location>
        <begin position="272"/>
        <end position="281"/>
    </location>
</feature>
<evidence type="ECO:0000256" key="4">
    <source>
        <dbReference type="ARBA" id="ARBA00023136"/>
    </source>
</evidence>
<feature type="region of interest" description="Disordered" evidence="9">
    <location>
        <begin position="1"/>
        <end position="168"/>
    </location>
</feature>
<keyword evidence="2" id="KW-0999">Mitochondrion inner membrane</keyword>
<keyword evidence="5" id="KW-1015">Disulfide bond</keyword>
<dbReference type="InterPro" id="IPR007964">
    <property type="entry name" value="MIC19/MIC25"/>
</dbReference>
<proteinExistence type="predicted"/>
<organism evidence="10 11">
    <name type="scientific">Mastacembelus armatus</name>
    <name type="common">zig-zag eel</name>
    <dbReference type="NCBI Taxonomy" id="205130"/>
    <lineage>
        <taxon>Eukaryota</taxon>
        <taxon>Metazoa</taxon>
        <taxon>Chordata</taxon>
        <taxon>Craniata</taxon>
        <taxon>Vertebrata</taxon>
        <taxon>Euteleostomi</taxon>
        <taxon>Actinopterygii</taxon>
        <taxon>Neopterygii</taxon>
        <taxon>Teleostei</taxon>
        <taxon>Neoteleostei</taxon>
        <taxon>Acanthomorphata</taxon>
        <taxon>Anabantaria</taxon>
        <taxon>Synbranchiformes</taxon>
        <taxon>Mastacembelidae</taxon>
        <taxon>Mastacembelus</taxon>
    </lineage>
</organism>
<evidence type="ECO:0000256" key="1">
    <source>
        <dbReference type="ARBA" id="ARBA00022707"/>
    </source>
</evidence>
<evidence type="ECO:0000256" key="6">
    <source>
        <dbReference type="ARBA" id="ARBA00023288"/>
    </source>
</evidence>
<dbReference type="OrthoDB" id="9944291at2759"/>
<evidence type="ECO:0000256" key="2">
    <source>
        <dbReference type="ARBA" id="ARBA00022792"/>
    </source>
</evidence>
<dbReference type="PANTHER" id="PTHR21588">
    <property type="entry name" value="COILED-COIL-HELIX-COILED-COIL-HELIX DOMAIN CONTAINING 6"/>
    <property type="match status" value="1"/>
</dbReference>
<dbReference type="STRING" id="205130.ENSMAMP00000034532"/>
<evidence type="ECO:0000256" key="9">
    <source>
        <dbReference type="SAM" id="MobiDB-lite"/>
    </source>
</evidence>
<feature type="compositionally biased region" description="Pro residues" evidence="9">
    <location>
        <begin position="70"/>
        <end position="86"/>
    </location>
</feature>
<reference evidence="10" key="1">
    <citation type="submission" date="2025-08" db="UniProtKB">
        <authorList>
            <consortium name="Ensembl"/>
        </authorList>
    </citation>
    <scope>IDENTIFICATION</scope>
</reference>
<evidence type="ECO:0000256" key="3">
    <source>
        <dbReference type="ARBA" id="ARBA00023128"/>
    </source>
</evidence>
<feature type="region of interest" description="Disordered" evidence="9">
    <location>
        <begin position="271"/>
        <end position="296"/>
    </location>
</feature>
<evidence type="ECO:0000256" key="8">
    <source>
        <dbReference type="SAM" id="Coils"/>
    </source>
</evidence>
<dbReference type="RefSeq" id="XP_026167452.1">
    <property type="nucleotide sequence ID" value="XM_026311667.1"/>
</dbReference>
<dbReference type="Pfam" id="PF05300">
    <property type="entry name" value="MIC19_MIC25"/>
    <property type="match status" value="1"/>
</dbReference>
<keyword evidence="11" id="KW-1185">Reference proteome</keyword>